<accession>A0A6V7TUQ1</accession>
<proteinExistence type="predicted"/>
<dbReference type="OrthoDB" id="5857665at2759"/>
<evidence type="ECO:0000256" key="1">
    <source>
        <dbReference type="SAM" id="MobiDB-lite"/>
    </source>
</evidence>
<feature type="compositionally biased region" description="Basic and acidic residues" evidence="1">
    <location>
        <begin position="383"/>
        <end position="401"/>
    </location>
</feature>
<feature type="region of interest" description="Disordered" evidence="1">
    <location>
        <begin position="564"/>
        <end position="583"/>
    </location>
</feature>
<comment type="caution">
    <text evidence="3">The sequence shown here is derived from an EMBL/GenBank/DDBJ whole genome shotgun (WGS) entry which is preliminary data.</text>
</comment>
<dbReference type="AlphaFoldDB" id="A0A6V7TUQ1"/>
<feature type="compositionally biased region" description="Polar residues" evidence="1">
    <location>
        <begin position="371"/>
        <end position="382"/>
    </location>
</feature>
<evidence type="ECO:0000256" key="2">
    <source>
        <dbReference type="SAM" id="Phobius"/>
    </source>
</evidence>
<organism evidence="3 4">
    <name type="scientific">Meloidogyne enterolobii</name>
    <name type="common">Root-knot nematode worm</name>
    <name type="synonym">Meloidogyne mayaguensis</name>
    <dbReference type="NCBI Taxonomy" id="390850"/>
    <lineage>
        <taxon>Eukaryota</taxon>
        <taxon>Metazoa</taxon>
        <taxon>Ecdysozoa</taxon>
        <taxon>Nematoda</taxon>
        <taxon>Chromadorea</taxon>
        <taxon>Rhabditida</taxon>
        <taxon>Tylenchina</taxon>
        <taxon>Tylenchomorpha</taxon>
        <taxon>Tylenchoidea</taxon>
        <taxon>Meloidogynidae</taxon>
        <taxon>Meloidogyninae</taxon>
        <taxon>Meloidogyne</taxon>
    </lineage>
</organism>
<feature type="compositionally biased region" description="Low complexity" evidence="1">
    <location>
        <begin position="468"/>
        <end position="494"/>
    </location>
</feature>
<keyword evidence="2" id="KW-0472">Membrane</keyword>
<reference evidence="3 4" key="1">
    <citation type="submission" date="2020-08" db="EMBL/GenBank/DDBJ databases">
        <authorList>
            <person name="Koutsovoulos G."/>
            <person name="Danchin GJ E."/>
        </authorList>
    </citation>
    <scope>NUCLEOTIDE SEQUENCE [LARGE SCALE GENOMIC DNA]</scope>
</reference>
<dbReference type="EMBL" id="CAJEWN010000013">
    <property type="protein sequence ID" value="CAD2133376.1"/>
    <property type="molecule type" value="Genomic_DNA"/>
</dbReference>
<sequence length="596" mass="67676">MKISTNNSFIIFPFLSILFFSSINLIFSTPTTFFLSSFNQNFDCVDLSCETNDFGKLDIFDDDLKLIDISNGKVLEKCSKCNDCTNSGYSTCMQPLHFNARKKQLISEEGTCNCISNGPIISNNGATTVPSIEASIESTQKCKVLDIPNGGRHREINEPKLEKNEAFYRLCYSSALRKLPVPKATNEALGGSSIPSVLVTVEQFWNDKYWQKLKPYDLHLFYVFPVTQKDFCENGDIIIPNTHDLIWMNQGKASTSGMPMLCKSHLEIQMEDDPEDLVYEEGMTGTPNSNYYHDGNLDLRMPQEVQFERNVFAGAERVRFYYEVTVVRENQLKAGAGKPKFEQRRTLVKSDALDYELHPEIHGTGMEDYQRSQSNKNESSVEQLKKGKDKLTEKDKDKYEMHTPIVRPIKTKGREKSFNEKTKSTSSKMKETTPQAPSTKEENNEREATTLVPIPSLKIESGKLETVQQPQSSPLQPALTSKSPQTQMSSTSTFTTENGQVFTEKDTKNLNEAEKKRIEKEGKDEDWLLFRNVLLAFLVLLFIVVLLGLFYTRSLCCFSGSKRRENTNGQHQQMNSGGKTKIQNGKEYKEACNNYT</sequence>
<feature type="region of interest" description="Disordered" evidence="1">
    <location>
        <begin position="365"/>
        <end position="494"/>
    </location>
</feature>
<keyword evidence="2" id="KW-1133">Transmembrane helix</keyword>
<keyword evidence="2" id="KW-0812">Transmembrane</keyword>
<evidence type="ECO:0000313" key="4">
    <source>
        <dbReference type="Proteomes" id="UP000580250"/>
    </source>
</evidence>
<dbReference type="Proteomes" id="UP000580250">
    <property type="component" value="Unassembled WGS sequence"/>
</dbReference>
<feature type="transmembrane region" description="Helical" evidence="2">
    <location>
        <begin position="533"/>
        <end position="552"/>
    </location>
</feature>
<name>A0A6V7TUQ1_MELEN</name>
<gene>
    <name evidence="3" type="ORF">MENT_LOCUS4006</name>
</gene>
<evidence type="ECO:0000313" key="3">
    <source>
        <dbReference type="EMBL" id="CAD2133376.1"/>
    </source>
</evidence>
<feature type="compositionally biased region" description="Polar residues" evidence="1">
    <location>
        <begin position="567"/>
        <end position="583"/>
    </location>
</feature>
<protein>
    <submittedName>
        <fullName evidence="3">Uncharacterized protein</fullName>
    </submittedName>
</protein>
<feature type="compositionally biased region" description="Basic and acidic residues" evidence="1">
    <location>
        <begin position="412"/>
        <end position="431"/>
    </location>
</feature>
<feature type="compositionally biased region" description="Basic and acidic residues" evidence="1">
    <location>
        <begin position="439"/>
        <end position="448"/>
    </location>
</feature>